<feature type="compositionally biased region" description="Acidic residues" evidence="1">
    <location>
        <begin position="268"/>
        <end position="277"/>
    </location>
</feature>
<feature type="compositionally biased region" description="Polar residues" evidence="1">
    <location>
        <begin position="344"/>
        <end position="361"/>
    </location>
</feature>
<feature type="region of interest" description="Disordered" evidence="1">
    <location>
        <begin position="204"/>
        <end position="404"/>
    </location>
</feature>
<organism evidence="2 3">
    <name type="scientific">Echria macrotheca</name>
    <dbReference type="NCBI Taxonomy" id="438768"/>
    <lineage>
        <taxon>Eukaryota</taxon>
        <taxon>Fungi</taxon>
        <taxon>Dikarya</taxon>
        <taxon>Ascomycota</taxon>
        <taxon>Pezizomycotina</taxon>
        <taxon>Sordariomycetes</taxon>
        <taxon>Sordariomycetidae</taxon>
        <taxon>Sordariales</taxon>
        <taxon>Schizotheciaceae</taxon>
        <taxon>Echria</taxon>
    </lineage>
</organism>
<feature type="compositionally biased region" description="Basic and acidic residues" evidence="1">
    <location>
        <begin position="243"/>
        <end position="254"/>
    </location>
</feature>
<proteinExistence type="predicted"/>
<accession>A0AAJ0BBH0</accession>
<dbReference type="Gene3D" id="6.10.250.3180">
    <property type="match status" value="1"/>
</dbReference>
<keyword evidence="3" id="KW-1185">Reference proteome</keyword>
<evidence type="ECO:0000313" key="3">
    <source>
        <dbReference type="Proteomes" id="UP001239445"/>
    </source>
</evidence>
<dbReference type="GO" id="GO:0006368">
    <property type="term" value="P:transcription elongation by RNA polymerase II"/>
    <property type="evidence" value="ECO:0007669"/>
    <property type="project" value="InterPro"/>
</dbReference>
<comment type="caution">
    <text evidence="2">The sequence shown here is derived from an EMBL/GenBank/DDBJ whole genome shotgun (WGS) entry which is preliminary data.</text>
</comment>
<dbReference type="Proteomes" id="UP001239445">
    <property type="component" value="Unassembled WGS sequence"/>
</dbReference>
<feature type="compositionally biased region" description="Polar residues" evidence="1">
    <location>
        <begin position="373"/>
        <end position="387"/>
    </location>
</feature>
<evidence type="ECO:0000313" key="2">
    <source>
        <dbReference type="EMBL" id="KAK1754952.1"/>
    </source>
</evidence>
<reference evidence="2" key="1">
    <citation type="submission" date="2023-06" db="EMBL/GenBank/DDBJ databases">
        <title>Genome-scale phylogeny and comparative genomics of the fungal order Sordariales.</title>
        <authorList>
            <consortium name="Lawrence Berkeley National Laboratory"/>
            <person name="Hensen N."/>
            <person name="Bonometti L."/>
            <person name="Westerberg I."/>
            <person name="Brannstrom I.O."/>
            <person name="Guillou S."/>
            <person name="Cros-Aarteil S."/>
            <person name="Calhoun S."/>
            <person name="Haridas S."/>
            <person name="Kuo A."/>
            <person name="Mondo S."/>
            <person name="Pangilinan J."/>
            <person name="Riley R."/>
            <person name="Labutti K."/>
            <person name="Andreopoulos B."/>
            <person name="Lipzen A."/>
            <person name="Chen C."/>
            <person name="Yanf M."/>
            <person name="Daum C."/>
            <person name="Ng V."/>
            <person name="Clum A."/>
            <person name="Steindorff A."/>
            <person name="Ohm R."/>
            <person name="Martin F."/>
            <person name="Silar P."/>
            <person name="Natvig D."/>
            <person name="Lalanne C."/>
            <person name="Gautier V."/>
            <person name="Ament-Velasquez S.L."/>
            <person name="Kruys A."/>
            <person name="Hutchinson M.I."/>
            <person name="Powell A.J."/>
            <person name="Barry K."/>
            <person name="Miller A.N."/>
            <person name="Grigoriev I.V."/>
            <person name="Debuchy R."/>
            <person name="Gladieux P."/>
            <person name="Thoren M.H."/>
            <person name="Johannesson H."/>
        </authorList>
    </citation>
    <scope>NUCLEOTIDE SEQUENCE</scope>
    <source>
        <strain evidence="2">PSN4</strain>
    </source>
</reference>
<feature type="region of interest" description="Disordered" evidence="1">
    <location>
        <begin position="159"/>
        <end position="186"/>
    </location>
</feature>
<dbReference type="EMBL" id="MU839834">
    <property type="protein sequence ID" value="KAK1754952.1"/>
    <property type="molecule type" value="Genomic_DNA"/>
</dbReference>
<dbReference type="GO" id="GO:0070449">
    <property type="term" value="C:elongin complex"/>
    <property type="evidence" value="ECO:0007669"/>
    <property type="project" value="InterPro"/>
</dbReference>
<sequence>MAPRSLVEMAIDVTTKNITSVPSLQNLPPPMVSKLLKAVKHASHLRQLEVDGDLYDETPEHWMRLIRNDYPSLERLHKWAPSNPRHWYKVYLKYKTTNDEAIAAATEKLKQSFSAMEKKKEQSKAPILSVSEAKRIPEYTTTTKPSFSYAAPHRQHGFYSAAPRQPSFSAAAPRPRPPKSAMAKISSQVRKQVHVRQVAAKSQLVPRTRLTRAPETMVRDKRIESQPEIVPTQIRVPRPTSTQDREREQREARLLRIKTANSDRNFIDFDDDDDDDAGQGSSSDPLEAPASSPPRKSQNRASMAAKSNKNEPAKSGSTGPLEDLFGDLEAAAVSSPAKIRDRSQSSASPDTTKADNSSEAQPAQRRRGLLSATPGSNKVTRVASSPQKAKPEVAAPSPPSKPAVPVSLALAEKIVTSTSPSPLACKKRKAPVDIFMRSTKKVRH</sequence>
<evidence type="ECO:0000256" key="1">
    <source>
        <dbReference type="SAM" id="MobiDB-lite"/>
    </source>
</evidence>
<dbReference type="InterPro" id="IPR010684">
    <property type="entry name" value="RNA_pol_II_trans_fac_SIII_A"/>
</dbReference>
<dbReference type="AlphaFoldDB" id="A0AAJ0BBH0"/>
<gene>
    <name evidence="2" type="ORF">QBC47DRAFT_382278</name>
</gene>
<feature type="compositionally biased region" description="Polar residues" evidence="1">
    <location>
        <begin position="294"/>
        <end position="307"/>
    </location>
</feature>
<evidence type="ECO:0008006" key="4">
    <source>
        <dbReference type="Google" id="ProtNLM"/>
    </source>
</evidence>
<protein>
    <recommendedName>
        <fullName evidence="4">Elongin-A</fullName>
    </recommendedName>
</protein>
<name>A0AAJ0BBH0_9PEZI</name>
<feature type="compositionally biased region" description="Low complexity" evidence="1">
    <location>
        <begin position="160"/>
        <end position="173"/>
    </location>
</feature>
<dbReference type="Pfam" id="PF06881">
    <property type="entry name" value="Elongin_A"/>
    <property type="match status" value="1"/>
</dbReference>